<feature type="coiled-coil region" evidence="1">
    <location>
        <begin position="149"/>
        <end position="225"/>
    </location>
</feature>
<dbReference type="Proteomes" id="UP000641206">
    <property type="component" value="Unassembled WGS sequence"/>
</dbReference>
<keyword evidence="1" id="KW-0175">Coiled coil</keyword>
<evidence type="ECO:0000313" key="3">
    <source>
        <dbReference type="EMBL" id="GGP07326.1"/>
    </source>
</evidence>
<reference evidence="4" key="1">
    <citation type="journal article" date="2019" name="Int. J. Syst. Evol. Microbiol.">
        <title>The Global Catalogue of Microorganisms (GCM) 10K type strain sequencing project: providing services to taxonomists for standard genome sequencing and annotation.</title>
        <authorList>
            <consortium name="The Broad Institute Genomics Platform"/>
            <consortium name="The Broad Institute Genome Sequencing Center for Infectious Disease"/>
            <person name="Wu L."/>
            <person name="Ma J."/>
        </authorList>
    </citation>
    <scope>NUCLEOTIDE SEQUENCE [LARGE SCALE GENOMIC DNA]</scope>
    <source>
        <strain evidence="4">CGMCC 1.7693</strain>
    </source>
</reference>
<organism evidence="3 4">
    <name type="scientific">Oceanobacillus neutriphilus</name>
    <dbReference type="NCBI Taxonomy" id="531815"/>
    <lineage>
        <taxon>Bacteria</taxon>
        <taxon>Bacillati</taxon>
        <taxon>Bacillota</taxon>
        <taxon>Bacilli</taxon>
        <taxon>Bacillales</taxon>
        <taxon>Bacillaceae</taxon>
        <taxon>Oceanobacillus</taxon>
    </lineage>
</organism>
<evidence type="ECO:0000256" key="2">
    <source>
        <dbReference type="SAM" id="MobiDB-lite"/>
    </source>
</evidence>
<evidence type="ECO:0000256" key="1">
    <source>
        <dbReference type="SAM" id="Coils"/>
    </source>
</evidence>
<accession>A0ABQ2NQJ9</accession>
<comment type="caution">
    <text evidence="3">The sequence shown here is derived from an EMBL/GenBank/DDBJ whole genome shotgun (WGS) entry which is preliminary data.</text>
</comment>
<gene>
    <name evidence="3" type="ORF">GCM10011346_02870</name>
</gene>
<proteinExistence type="predicted"/>
<sequence>MVRTETLYELRQRVSDREAKTATKAKKLLAKGKKLTFSEIQWLLNKEVPRSDIKKALKMNGKDFADYLVQHGIPRIRTDKEDIAAMKKPSGDIELAKKLLRETDLSVQEIVKRAGVTAGSVYYHKKKKTEKKASRPSASEKGSDSMPIKEHFNKQIEELESELNQYRYDVKALEETNAALNRSLDQERSKVTEREKMLEQMNKDLHRLFREREELLQKNNQENLQKQHDLLLEYINLGG</sequence>
<name>A0ABQ2NQJ9_9BACI</name>
<dbReference type="EMBL" id="BMLW01000001">
    <property type="protein sequence ID" value="GGP07326.1"/>
    <property type="molecule type" value="Genomic_DNA"/>
</dbReference>
<feature type="region of interest" description="Disordered" evidence="2">
    <location>
        <begin position="126"/>
        <end position="149"/>
    </location>
</feature>
<protein>
    <submittedName>
        <fullName evidence="3">Uncharacterized protein</fullName>
    </submittedName>
</protein>
<keyword evidence="4" id="KW-1185">Reference proteome</keyword>
<dbReference type="RefSeq" id="WP_188732766.1">
    <property type="nucleotide sequence ID" value="NZ_BMLW01000001.1"/>
</dbReference>
<evidence type="ECO:0000313" key="4">
    <source>
        <dbReference type="Proteomes" id="UP000641206"/>
    </source>
</evidence>
<dbReference type="Gene3D" id="1.10.10.60">
    <property type="entry name" value="Homeodomain-like"/>
    <property type="match status" value="1"/>
</dbReference>